<accession>A0A1Y0E7K6</accession>
<evidence type="ECO:0000313" key="3">
    <source>
        <dbReference type="Proteomes" id="UP000195273"/>
    </source>
</evidence>
<organism evidence="2 3">
    <name type="scientific">Yoonia vestfoldensis</name>
    <dbReference type="NCBI Taxonomy" id="245188"/>
    <lineage>
        <taxon>Bacteria</taxon>
        <taxon>Pseudomonadati</taxon>
        <taxon>Pseudomonadota</taxon>
        <taxon>Alphaproteobacteria</taxon>
        <taxon>Rhodobacterales</taxon>
        <taxon>Paracoccaceae</taxon>
        <taxon>Yoonia</taxon>
    </lineage>
</organism>
<dbReference type="OrthoDB" id="7872924at2"/>
<feature type="compositionally biased region" description="Basic and acidic residues" evidence="1">
    <location>
        <begin position="53"/>
        <end position="66"/>
    </location>
</feature>
<reference evidence="2 3" key="1">
    <citation type="submission" date="2017-05" db="EMBL/GenBank/DDBJ databases">
        <title>Genome Sequence of Loktanella vestfoldensis Strain SMR4r Isolated from a Culture of the Diatom Skeletonema marinoi.</title>
        <authorList>
            <person name="Topel M."/>
            <person name="Pinder M.I.M."/>
            <person name="Johansson O.N."/>
            <person name="Kourtchenko O."/>
            <person name="Godhe A."/>
            <person name="Clarke A.K."/>
        </authorList>
    </citation>
    <scope>NUCLEOTIDE SEQUENCE [LARGE SCALE GENOMIC DNA]</scope>
    <source>
        <strain evidence="2 3">SMR4r</strain>
    </source>
</reference>
<dbReference type="RefSeq" id="WP_157898094.1">
    <property type="nucleotide sequence ID" value="NZ_CP021431.1"/>
</dbReference>
<gene>
    <name evidence="2" type="ORF">LOKVESSMR4R_00135</name>
</gene>
<protein>
    <submittedName>
        <fullName evidence="2">Uncharacterized protein</fullName>
    </submittedName>
</protein>
<feature type="region of interest" description="Disordered" evidence="1">
    <location>
        <begin position="1"/>
        <end position="68"/>
    </location>
</feature>
<sequence>MSDYGFDETDETFTPPKLPKRTSNTSKQNVQTAVKAGQEIGFIPRDTASVGTHEPKDRRQLNKEPQGKILITGPERILAQLRTISIETNQPYWKVIEALLERYTETEPNSEQR</sequence>
<dbReference type="EMBL" id="CP021431">
    <property type="protein sequence ID" value="ART99477.1"/>
    <property type="molecule type" value="Genomic_DNA"/>
</dbReference>
<keyword evidence="3" id="KW-1185">Reference proteome</keyword>
<feature type="compositionally biased region" description="Acidic residues" evidence="1">
    <location>
        <begin position="1"/>
        <end position="11"/>
    </location>
</feature>
<evidence type="ECO:0000313" key="2">
    <source>
        <dbReference type="EMBL" id="ART99477.1"/>
    </source>
</evidence>
<dbReference type="Proteomes" id="UP000195273">
    <property type="component" value="Chromosome"/>
</dbReference>
<feature type="compositionally biased region" description="Polar residues" evidence="1">
    <location>
        <begin position="21"/>
        <end position="32"/>
    </location>
</feature>
<evidence type="ECO:0000256" key="1">
    <source>
        <dbReference type="SAM" id="MobiDB-lite"/>
    </source>
</evidence>
<dbReference type="AlphaFoldDB" id="A0A1Y0E7K6"/>
<proteinExistence type="predicted"/>
<name>A0A1Y0E7K6_9RHOB</name>
<dbReference type="KEGG" id="lvs:LOKVESSMR4R_00135"/>